<dbReference type="InParanoid" id="Q22BE0"/>
<feature type="region of interest" description="Disordered" evidence="1">
    <location>
        <begin position="213"/>
        <end position="248"/>
    </location>
</feature>
<protein>
    <submittedName>
        <fullName evidence="2">Uncharacterized protein</fullName>
    </submittedName>
</protein>
<dbReference type="SUPFAM" id="SSF54768">
    <property type="entry name" value="dsRNA-binding domain-like"/>
    <property type="match status" value="1"/>
</dbReference>
<evidence type="ECO:0000313" key="2">
    <source>
        <dbReference type="EMBL" id="EAR82615.4"/>
    </source>
</evidence>
<feature type="compositionally biased region" description="Polar residues" evidence="1">
    <location>
        <begin position="215"/>
        <end position="224"/>
    </location>
</feature>
<reference evidence="3" key="1">
    <citation type="journal article" date="2006" name="PLoS Biol.">
        <title>Macronuclear genome sequence of the ciliate Tetrahymena thermophila, a model eukaryote.</title>
        <authorList>
            <person name="Eisen J.A."/>
            <person name="Coyne R.S."/>
            <person name="Wu M."/>
            <person name="Wu D."/>
            <person name="Thiagarajan M."/>
            <person name="Wortman J.R."/>
            <person name="Badger J.H."/>
            <person name="Ren Q."/>
            <person name="Amedeo P."/>
            <person name="Jones K.M."/>
            <person name="Tallon L.J."/>
            <person name="Delcher A.L."/>
            <person name="Salzberg S.L."/>
            <person name="Silva J.C."/>
            <person name="Haas B.J."/>
            <person name="Majoros W.H."/>
            <person name="Farzad M."/>
            <person name="Carlton J.M."/>
            <person name="Smith R.K. Jr."/>
            <person name="Garg J."/>
            <person name="Pearlman R.E."/>
            <person name="Karrer K.M."/>
            <person name="Sun L."/>
            <person name="Manning G."/>
            <person name="Elde N.C."/>
            <person name="Turkewitz A.P."/>
            <person name="Asai D.J."/>
            <person name="Wilkes D.E."/>
            <person name="Wang Y."/>
            <person name="Cai H."/>
            <person name="Collins K."/>
            <person name="Stewart B.A."/>
            <person name="Lee S.R."/>
            <person name="Wilamowska K."/>
            <person name="Weinberg Z."/>
            <person name="Ruzzo W.L."/>
            <person name="Wloga D."/>
            <person name="Gaertig J."/>
            <person name="Frankel J."/>
            <person name="Tsao C.-C."/>
            <person name="Gorovsky M.A."/>
            <person name="Keeling P.J."/>
            <person name="Waller R.F."/>
            <person name="Patron N.J."/>
            <person name="Cherry J.M."/>
            <person name="Stover N.A."/>
            <person name="Krieger C.J."/>
            <person name="del Toro C."/>
            <person name="Ryder H.F."/>
            <person name="Williamson S.C."/>
            <person name="Barbeau R.A."/>
            <person name="Hamilton E.P."/>
            <person name="Orias E."/>
        </authorList>
    </citation>
    <scope>NUCLEOTIDE SEQUENCE [LARGE SCALE GENOMIC DNA]</scope>
    <source>
        <strain evidence="3">SB210</strain>
    </source>
</reference>
<organism evidence="2 3">
    <name type="scientific">Tetrahymena thermophila (strain SB210)</name>
    <dbReference type="NCBI Taxonomy" id="312017"/>
    <lineage>
        <taxon>Eukaryota</taxon>
        <taxon>Sar</taxon>
        <taxon>Alveolata</taxon>
        <taxon>Ciliophora</taxon>
        <taxon>Intramacronucleata</taxon>
        <taxon>Oligohymenophorea</taxon>
        <taxon>Hymenostomatida</taxon>
        <taxon>Tetrahymenina</taxon>
        <taxon>Tetrahymenidae</taxon>
        <taxon>Tetrahymena</taxon>
    </lineage>
</organism>
<evidence type="ECO:0000313" key="3">
    <source>
        <dbReference type="Proteomes" id="UP000009168"/>
    </source>
</evidence>
<dbReference type="KEGG" id="tet:TTHERM_01106170"/>
<dbReference type="AlphaFoldDB" id="Q22BE0"/>
<feature type="region of interest" description="Disordered" evidence="1">
    <location>
        <begin position="360"/>
        <end position="397"/>
    </location>
</feature>
<dbReference type="Proteomes" id="UP000009168">
    <property type="component" value="Unassembled WGS sequence"/>
</dbReference>
<dbReference type="EMBL" id="GG662519">
    <property type="protein sequence ID" value="EAR82615.4"/>
    <property type="molecule type" value="Genomic_DNA"/>
</dbReference>
<sequence length="778" mass="91656">MEQYLKNKYYQITNGKQLNINIKSDPIKQLKQEINYFKSFVSIVKEYCENVGLQLFINTEKNQSDKGYISQVIINEKTFCQGSDLIKKISREIACEKFIQKCLNQDFEVNEEDYYDQGEEVSNSLDFSKLDYYDPLVNYLYFLQVFQNYSKIPNFKFRFKDKQGQNEVVDFTYKDLQEEGVGITKFQAKNQAIFKMLQTLKKTNEFQNFMKKLPENQNQESLKQPNIRKRQRKQRKQKQTFQNSKLIKKQKSNDIQQLILIDLDSQANKIKYNQTQQDISKETQSEKQSQIKEEMLFKKRETNQLGNQTDQNKDQHSQFIQIIQELKQKEQNQNQSNQTLDSLSLNEIIPVQNNESQIKQVNKIQPTQESQNSQDKQLKSKSQSQNKQAKGDEIILDDQNSKQPIVITDYDKTPKNTSFIQDRSVILINIDQEVSQQENLKILSNINSNQSNQLFKSQQNEPEESKSNEVNSQNTEQINSKCQNNNQINLEVSKYLDQKLFRVANSALYNSLTQKVFEYLSYNSISQETYIQIANMIDNIDVFSQECQLGVVFFQIVGSLFYKIVCKDQVIGDIVIVCDSSISNQSEENTKLEIFKKIKQLSVGSKVQQYFNCMSLKNNKIKLKIYIEFIQDKFLSLELHHWNYMKCYHQFILQSQSIQSIFIAVRRLRSFYLNKINVCILDAFIIFVTKQLQYIEPCQNIIDIINLIILIGNYPQIDNLIFLENFMEFHKKMIKKDLNELKNLSLLLKDLPKEKIFDFLNIQQLNQEAINNEVLLIQ</sequence>
<evidence type="ECO:0000256" key="1">
    <source>
        <dbReference type="SAM" id="MobiDB-lite"/>
    </source>
</evidence>
<feature type="compositionally biased region" description="Basic residues" evidence="1">
    <location>
        <begin position="226"/>
        <end position="238"/>
    </location>
</feature>
<dbReference type="GeneID" id="7841180"/>
<accession>Q22BE0</accession>
<feature type="compositionally biased region" description="Polar residues" evidence="1">
    <location>
        <begin position="360"/>
        <end position="369"/>
    </location>
</feature>
<feature type="compositionally biased region" description="Low complexity" evidence="1">
    <location>
        <begin position="370"/>
        <end position="388"/>
    </location>
</feature>
<gene>
    <name evidence="2" type="ORF">TTHERM_01106170</name>
</gene>
<name>Q22BE0_TETTS</name>
<feature type="compositionally biased region" description="Polar residues" evidence="1">
    <location>
        <begin position="468"/>
        <end position="477"/>
    </location>
</feature>
<keyword evidence="3" id="KW-1185">Reference proteome</keyword>
<feature type="region of interest" description="Disordered" evidence="1">
    <location>
        <begin position="453"/>
        <end position="477"/>
    </location>
</feature>
<dbReference type="HOGENOM" id="CLU_423070_0_0_1"/>
<proteinExistence type="predicted"/>
<dbReference type="RefSeq" id="XP_001030278.4">
    <property type="nucleotide sequence ID" value="XM_001030278.4"/>
</dbReference>